<gene>
    <name evidence="3" type="ORF">OL599_19140</name>
</gene>
<feature type="domain" description="Class II aldolase/adducin N-terminal" evidence="2">
    <location>
        <begin position="22"/>
        <end position="203"/>
    </location>
</feature>
<evidence type="ECO:0000313" key="3">
    <source>
        <dbReference type="EMBL" id="MCW3476684.1"/>
    </source>
</evidence>
<reference evidence="3" key="2">
    <citation type="submission" date="2022-10" db="EMBL/GenBank/DDBJ databases">
        <authorList>
            <person name="Trinh H.N."/>
        </authorList>
    </citation>
    <scope>NUCLEOTIDE SEQUENCE</scope>
    <source>
        <strain evidence="3">RN2-1</strain>
    </source>
</reference>
<dbReference type="PANTHER" id="PTHR10672:SF3">
    <property type="entry name" value="PROTEIN HU-LI TAI SHAO"/>
    <property type="match status" value="1"/>
</dbReference>
<evidence type="ECO:0000259" key="2">
    <source>
        <dbReference type="SMART" id="SM01007"/>
    </source>
</evidence>
<dbReference type="AlphaFoldDB" id="A0AA41YML6"/>
<dbReference type="InterPro" id="IPR036409">
    <property type="entry name" value="Aldolase_II/adducin_N_sf"/>
</dbReference>
<dbReference type="EMBL" id="JAPDNT010000022">
    <property type="protein sequence ID" value="MCW3476684.1"/>
    <property type="molecule type" value="Genomic_DNA"/>
</dbReference>
<dbReference type="InterPro" id="IPR001303">
    <property type="entry name" value="Aldolase_II/adducin_N"/>
</dbReference>
<protein>
    <submittedName>
        <fullName evidence="3">Class II aldolase/adducin family protein</fullName>
    </submittedName>
</protein>
<sequence>MAELQIRSAKDQVSAAEWEARVNLAACYRLVALYGMTDMIANHISVRVPGEPGHFLINAYGMLYEEITASSLYKIDLDGNVVFKPDVEYGINRAGFVIHSAIHRARHEVDCIIHTHTPVGMAVSSLKSGLLPMTQTAMRFARAAYHAYEGVAVDLDEQARLVADLGDADVMILRNHGLLAVGPSIPEAFSNIYRLELSCKAQLLAQAANSEITLPPQHVIEHTNHLYKPNVRRPFGILEWPALLRQLDRRDTSYRE</sequence>
<name>A0AA41YML6_9PROT</name>
<dbReference type="RefSeq" id="WP_264715507.1">
    <property type="nucleotide sequence ID" value="NZ_JAPDNT010000022.1"/>
</dbReference>
<comment type="similarity">
    <text evidence="1">Belongs to the aldolase class II family.</text>
</comment>
<dbReference type="InterPro" id="IPR051017">
    <property type="entry name" value="Aldolase-II_Adducin_sf"/>
</dbReference>
<accession>A0AA41YML6</accession>
<organism evidence="3 4">
    <name type="scientific">Limobrevibacterium gyesilva</name>
    <dbReference type="NCBI Taxonomy" id="2991712"/>
    <lineage>
        <taxon>Bacteria</taxon>
        <taxon>Pseudomonadati</taxon>
        <taxon>Pseudomonadota</taxon>
        <taxon>Alphaproteobacteria</taxon>
        <taxon>Acetobacterales</taxon>
        <taxon>Acetobacteraceae</taxon>
        <taxon>Limobrevibacterium</taxon>
    </lineage>
</organism>
<evidence type="ECO:0000313" key="4">
    <source>
        <dbReference type="Proteomes" id="UP001165679"/>
    </source>
</evidence>
<comment type="caution">
    <text evidence="3">The sequence shown here is derived from an EMBL/GenBank/DDBJ whole genome shotgun (WGS) entry which is preliminary data.</text>
</comment>
<dbReference type="PANTHER" id="PTHR10672">
    <property type="entry name" value="ADDUCIN"/>
    <property type="match status" value="1"/>
</dbReference>
<evidence type="ECO:0000256" key="1">
    <source>
        <dbReference type="ARBA" id="ARBA00037961"/>
    </source>
</evidence>
<reference evidence="3" key="1">
    <citation type="submission" date="2022-09" db="EMBL/GenBank/DDBJ databases">
        <title>Rhodovastum sp. nov. RN2-1 isolated from soil in Seongnam, South Korea.</title>
        <authorList>
            <person name="Le N.T."/>
        </authorList>
    </citation>
    <scope>NUCLEOTIDE SEQUENCE</scope>
    <source>
        <strain evidence="3">RN2-1</strain>
    </source>
</reference>
<keyword evidence="4" id="KW-1185">Reference proteome</keyword>
<dbReference type="Proteomes" id="UP001165679">
    <property type="component" value="Unassembled WGS sequence"/>
</dbReference>
<dbReference type="GO" id="GO:0005856">
    <property type="term" value="C:cytoskeleton"/>
    <property type="evidence" value="ECO:0007669"/>
    <property type="project" value="TreeGrafter"/>
</dbReference>
<dbReference type="GO" id="GO:0051015">
    <property type="term" value="F:actin filament binding"/>
    <property type="evidence" value="ECO:0007669"/>
    <property type="project" value="TreeGrafter"/>
</dbReference>
<dbReference type="Gene3D" id="3.40.225.10">
    <property type="entry name" value="Class II aldolase/adducin N-terminal domain"/>
    <property type="match status" value="1"/>
</dbReference>
<proteinExistence type="inferred from homology"/>
<dbReference type="SUPFAM" id="SSF53639">
    <property type="entry name" value="AraD/HMP-PK domain-like"/>
    <property type="match status" value="1"/>
</dbReference>
<dbReference type="SMART" id="SM01007">
    <property type="entry name" value="Aldolase_II"/>
    <property type="match status" value="1"/>
</dbReference>
<dbReference type="Pfam" id="PF00596">
    <property type="entry name" value="Aldolase_II"/>
    <property type="match status" value="1"/>
</dbReference>
<dbReference type="NCBIfam" id="NF005451">
    <property type="entry name" value="PRK07044.1"/>
    <property type="match status" value="1"/>
</dbReference>